<dbReference type="GO" id="GO:0004497">
    <property type="term" value="F:monooxygenase activity"/>
    <property type="evidence" value="ECO:0007669"/>
    <property type="project" value="UniProtKB-KW"/>
</dbReference>
<dbReference type="eggNOG" id="KOG0156">
    <property type="taxonomic scope" value="Eukaryota"/>
</dbReference>
<comment type="similarity">
    <text evidence="3">Belongs to the cytochrome P450 family.</text>
</comment>
<evidence type="ECO:0000256" key="3">
    <source>
        <dbReference type="ARBA" id="ARBA00010617"/>
    </source>
</evidence>
<keyword evidence="8" id="KW-0349">Heme</keyword>
<keyword evidence="10" id="KW-1185">Reference proteome</keyword>
<dbReference type="KEGG" id="gtr:GLOTRDRAFT_133744"/>
<evidence type="ECO:0000256" key="6">
    <source>
        <dbReference type="ARBA" id="ARBA00023004"/>
    </source>
</evidence>
<dbReference type="PRINTS" id="PR00465">
    <property type="entry name" value="EP450IV"/>
</dbReference>
<evidence type="ECO:0000256" key="1">
    <source>
        <dbReference type="ARBA" id="ARBA00001971"/>
    </source>
</evidence>
<gene>
    <name evidence="9" type="ORF">GLOTRDRAFT_133744</name>
</gene>
<comment type="cofactor">
    <cofactor evidence="1 8">
        <name>heme</name>
        <dbReference type="ChEBI" id="CHEBI:30413"/>
    </cofactor>
</comment>
<keyword evidence="4 8" id="KW-0479">Metal-binding</keyword>
<dbReference type="InterPro" id="IPR050121">
    <property type="entry name" value="Cytochrome_P450_monoxygenase"/>
</dbReference>
<keyword evidence="5" id="KW-0560">Oxidoreductase</keyword>
<dbReference type="GO" id="GO:0005506">
    <property type="term" value="F:iron ion binding"/>
    <property type="evidence" value="ECO:0007669"/>
    <property type="project" value="InterPro"/>
</dbReference>
<comment type="pathway">
    <text evidence="2">Secondary metabolite biosynthesis.</text>
</comment>
<dbReference type="InterPro" id="IPR036396">
    <property type="entry name" value="Cyt_P450_sf"/>
</dbReference>
<dbReference type="GO" id="GO:0016705">
    <property type="term" value="F:oxidoreductase activity, acting on paired donors, with incorporation or reduction of molecular oxygen"/>
    <property type="evidence" value="ECO:0007669"/>
    <property type="project" value="InterPro"/>
</dbReference>
<dbReference type="OMA" id="YKEYGLW"/>
<evidence type="ECO:0000256" key="5">
    <source>
        <dbReference type="ARBA" id="ARBA00023002"/>
    </source>
</evidence>
<dbReference type="InterPro" id="IPR002403">
    <property type="entry name" value="Cyt_P450_E_grp-IV"/>
</dbReference>
<dbReference type="GO" id="GO:0020037">
    <property type="term" value="F:heme binding"/>
    <property type="evidence" value="ECO:0007669"/>
    <property type="project" value="InterPro"/>
</dbReference>
<organism evidence="9 10">
    <name type="scientific">Gloeophyllum trabeum (strain ATCC 11539 / FP-39264 / Madison 617)</name>
    <name type="common">Brown rot fungus</name>
    <dbReference type="NCBI Taxonomy" id="670483"/>
    <lineage>
        <taxon>Eukaryota</taxon>
        <taxon>Fungi</taxon>
        <taxon>Dikarya</taxon>
        <taxon>Basidiomycota</taxon>
        <taxon>Agaricomycotina</taxon>
        <taxon>Agaricomycetes</taxon>
        <taxon>Gloeophyllales</taxon>
        <taxon>Gloeophyllaceae</taxon>
        <taxon>Gloeophyllum</taxon>
    </lineage>
</organism>
<keyword evidence="7" id="KW-0503">Monooxygenase</keyword>
<dbReference type="Pfam" id="PF00067">
    <property type="entry name" value="p450"/>
    <property type="match status" value="1"/>
</dbReference>
<dbReference type="PANTHER" id="PTHR24305">
    <property type="entry name" value="CYTOCHROME P450"/>
    <property type="match status" value="1"/>
</dbReference>
<evidence type="ECO:0000256" key="4">
    <source>
        <dbReference type="ARBA" id="ARBA00022723"/>
    </source>
</evidence>
<dbReference type="Proteomes" id="UP000030669">
    <property type="component" value="Unassembled WGS sequence"/>
</dbReference>
<dbReference type="HOGENOM" id="CLU_001570_14_10_1"/>
<reference evidence="9 10" key="1">
    <citation type="journal article" date="2012" name="Science">
        <title>The Paleozoic origin of enzymatic lignin decomposition reconstructed from 31 fungal genomes.</title>
        <authorList>
            <person name="Floudas D."/>
            <person name="Binder M."/>
            <person name="Riley R."/>
            <person name="Barry K."/>
            <person name="Blanchette R.A."/>
            <person name="Henrissat B."/>
            <person name="Martinez A.T."/>
            <person name="Otillar R."/>
            <person name="Spatafora J.W."/>
            <person name="Yadav J.S."/>
            <person name="Aerts A."/>
            <person name="Benoit I."/>
            <person name="Boyd A."/>
            <person name="Carlson A."/>
            <person name="Copeland A."/>
            <person name="Coutinho P.M."/>
            <person name="de Vries R.P."/>
            <person name="Ferreira P."/>
            <person name="Findley K."/>
            <person name="Foster B."/>
            <person name="Gaskell J."/>
            <person name="Glotzer D."/>
            <person name="Gorecki P."/>
            <person name="Heitman J."/>
            <person name="Hesse C."/>
            <person name="Hori C."/>
            <person name="Igarashi K."/>
            <person name="Jurgens J.A."/>
            <person name="Kallen N."/>
            <person name="Kersten P."/>
            <person name="Kohler A."/>
            <person name="Kuees U."/>
            <person name="Kumar T.K.A."/>
            <person name="Kuo A."/>
            <person name="LaButti K."/>
            <person name="Larrondo L.F."/>
            <person name="Lindquist E."/>
            <person name="Ling A."/>
            <person name="Lombard V."/>
            <person name="Lucas S."/>
            <person name="Lundell T."/>
            <person name="Martin R."/>
            <person name="McLaughlin D.J."/>
            <person name="Morgenstern I."/>
            <person name="Morin E."/>
            <person name="Murat C."/>
            <person name="Nagy L.G."/>
            <person name="Nolan M."/>
            <person name="Ohm R.A."/>
            <person name="Patyshakuliyeva A."/>
            <person name="Rokas A."/>
            <person name="Ruiz-Duenas F.J."/>
            <person name="Sabat G."/>
            <person name="Salamov A."/>
            <person name="Samejima M."/>
            <person name="Schmutz J."/>
            <person name="Slot J.C."/>
            <person name="St John F."/>
            <person name="Stenlid J."/>
            <person name="Sun H."/>
            <person name="Sun S."/>
            <person name="Syed K."/>
            <person name="Tsang A."/>
            <person name="Wiebenga A."/>
            <person name="Young D."/>
            <person name="Pisabarro A."/>
            <person name="Eastwood D.C."/>
            <person name="Martin F."/>
            <person name="Cullen D."/>
            <person name="Grigoriev I.V."/>
            <person name="Hibbett D.S."/>
        </authorList>
    </citation>
    <scope>NUCLEOTIDE SEQUENCE [LARGE SCALE GENOMIC DNA]</scope>
    <source>
        <strain evidence="9 10">ATCC 11539</strain>
    </source>
</reference>
<dbReference type="GeneID" id="19302780"/>
<dbReference type="PANTHER" id="PTHR24305:SF187">
    <property type="entry name" value="P450, PUTATIVE (EUROFUNG)-RELATED"/>
    <property type="match status" value="1"/>
</dbReference>
<evidence type="ECO:0000256" key="8">
    <source>
        <dbReference type="PIRSR" id="PIRSR602403-1"/>
    </source>
</evidence>
<dbReference type="PRINTS" id="PR00385">
    <property type="entry name" value="P450"/>
</dbReference>
<evidence type="ECO:0000313" key="9">
    <source>
        <dbReference type="EMBL" id="EPQ50633.1"/>
    </source>
</evidence>
<dbReference type="Gene3D" id="1.10.630.10">
    <property type="entry name" value="Cytochrome P450"/>
    <property type="match status" value="1"/>
</dbReference>
<name>S7PT97_GLOTA</name>
<accession>S7PT97</accession>
<evidence type="ECO:0000256" key="7">
    <source>
        <dbReference type="ARBA" id="ARBA00023033"/>
    </source>
</evidence>
<sequence>MSIACYRLSPWHPLSRFPGPVSARLTKWWMIYQIAVKGGRHVKLRELHAQYGPWVRVGPNEISVNLPCAVRPIYNKLDRSPFYSAIPADADTLITVLDRQVHASRRQAWTKAVTSDAMQSYIPFLMARITQLDRIFDRETSKGPVQIDHWINLFLMDLMGDMGFSGGFETMSAGKDTEGWMEMFAKKKVAEIKASTGNKTRRDILGTLLDESSAIYRLNEAEAAADAALIVVAATDTTAQTLAALVPYTMCDRNILSRLQAEVGTAFVSYSGESENMDVSAVMRLPFLDACIQEALRLVPPGPFGPPRTSGSVGVNISDVYIPPNTTIHVPVYTMHRDSANFGPNADDYAPERWLEGSICTINFEGKPKIIKEAFMPFSAGYASCVGKKLALQNMK</sequence>
<dbReference type="RefSeq" id="XP_007870903.1">
    <property type="nucleotide sequence ID" value="XM_007872712.1"/>
</dbReference>
<keyword evidence="6 8" id="KW-0408">Iron</keyword>
<evidence type="ECO:0000313" key="10">
    <source>
        <dbReference type="Proteomes" id="UP000030669"/>
    </source>
</evidence>
<protein>
    <submittedName>
        <fullName evidence="9">Cytochrome P450</fullName>
    </submittedName>
</protein>
<dbReference type="OrthoDB" id="6692864at2759"/>
<feature type="binding site" description="axial binding residue" evidence="8">
    <location>
        <position position="385"/>
    </location>
    <ligand>
        <name>heme</name>
        <dbReference type="ChEBI" id="CHEBI:30413"/>
    </ligand>
    <ligandPart>
        <name>Fe</name>
        <dbReference type="ChEBI" id="CHEBI:18248"/>
    </ligandPart>
</feature>
<proteinExistence type="inferred from homology"/>
<evidence type="ECO:0000256" key="2">
    <source>
        <dbReference type="ARBA" id="ARBA00005179"/>
    </source>
</evidence>
<dbReference type="SUPFAM" id="SSF48264">
    <property type="entry name" value="Cytochrome P450"/>
    <property type="match status" value="1"/>
</dbReference>
<dbReference type="EMBL" id="KB469314">
    <property type="protein sequence ID" value="EPQ50633.1"/>
    <property type="molecule type" value="Genomic_DNA"/>
</dbReference>
<dbReference type="InterPro" id="IPR001128">
    <property type="entry name" value="Cyt_P450"/>
</dbReference>
<dbReference type="AlphaFoldDB" id="S7PT97"/>